<dbReference type="InterPro" id="IPR051982">
    <property type="entry name" value="CiliaryAsmbly_MitoImport"/>
</dbReference>
<dbReference type="EnsemblMetazoa" id="AATE007533-RA">
    <property type="protein sequence ID" value="AATE007533-PA.1"/>
    <property type="gene ID" value="AATE007533"/>
</dbReference>
<evidence type="ECO:0000256" key="4">
    <source>
        <dbReference type="ARBA" id="ARBA00022803"/>
    </source>
</evidence>
<dbReference type="InterPro" id="IPR011990">
    <property type="entry name" value="TPR-like_helical_dom_sf"/>
</dbReference>
<dbReference type="SMART" id="SM00028">
    <property type="entry name" value="TPR"/>
    <property type="match status" value="3"/>
</dbReference>
<dbReference type="STRING" id="41427.A0A182IXR7"/>
<dbReference type="AlphaFoldDB" id="A0A182IXR7"/>
<evidence type="ECO:0000313" key="6">
    <source>
        <dbReference type="EnsemblMetazoa" id="AATE007533-PA.1"/>
    </source>
</evidence>
<dbReference type="SUPFAM" id="SSF48452">
    <property type="entry name" value="TPR-like"/>
    <property type="match status" value="1"/>
</dbReference>
<dbReference type="PANTHER" id="PTHR45984">
    <property type="entry name" value="RNA (RNA) POLYMERASE II ASSOCIATED PROTEIN HOMOLOG"/>
    <property type="match status" value="1"/>
</dbReference>
<dbReference type="VEuPathDB" id="VectorBase:AATE007533"/>
<sequence>MSNQPKRLLRKYDLLLDHLDFEHIRQCSDGRQVENIVKVLRSGEEGYFPQLTAYAEERLRALRPDSKLLRKEVPLATRHTVPEEQWNTLCSQLNSWEDEMKTLSSEIRSVELMDDTDALPPVRKIINEDEQQPAKVSRSSETPMERIRSCDYARWDQYDPETEMLKMDLDEERHRELVRAKNRKNVEPAKIVELPAEVKLSEQEKQVVAEKLRVKGNDFFRAMQFQEALEEYDRSLELWPTAACFNNRAMTNIKLHRYKEAIADCDQCLLREPENVKALLRKAQALKLSDSRREAYKVYCDVLRLEPTNTIALNGTADLRRQLPDLPPANAFRMAIEEVRNGPAEPEDDDFDFSALVKPKKIVKDKLPTAIKQLKKDTTNVLRKSAQEQEARGKQEITLQRERNTVQRGQRTPLIEEI</sequence>
<protein>
    <recommendedName>
        <fullName evidence="7">Sperm-associated antigen 1</fullName>
    </recommendedName>
</protein>
<dbReference type="GO" id="GO:0005739">
    <property type="term" value="C:mitochondrion"/>
    <property type="evidence" value="ECO:0007669"/>
    <property type="project" value="TreeGrafter"/>
</dbReference>
<name>A0A182IXR7_ANOAO</name>
<feature type="region of interest" description="Disordered" evidence="5">
    <location>
        <begin position="382"/>
        <end position="418"/>
    </location>
</feature>
<dbReference type="GO" id="GO:0031072">
    <property type="term" value="F:heat shock protein binding"/>
    <property type="evidence" value="ECO:0007669"/>
    <property type="project" value="TreeGrafter"/>
</dbReference>
<organism evidence="6">
    <name type="scientific">Anopheles atroparvus</name>
    <name type="common">European mosquito</name>
    <dbReference type="NCBI Taxonomy" id="41427"/>
    <lineage>
        <taxon>Eukaryota</taxon>
        <taxon>Metazoa</taxon>
        <taxon>Ecdysozoa</taxon>
        <taxon>Arthropoda</taxon>
        <taxon>Hexapoda</taxon>
        <taxon>Insecta</taxon>
        <taxon>Pterygota</taxon>
        <taxon>Neoptera</taxon>
        <taxon>Endopterygota</taxon>
        <taxon>Diptera</taxon>
        <taxon>Nematocera</taxon>
        <taxon>Culicoidea</taxon>
        <taxon>Culicidae</taxon>
        <taxon>Anophelinae</taxon>
        <taxon>Anopheles</taxon>
    </lineage>
</organism>
<evidence type="ECO:0008006" key="7">
    <source>
        <dbReference type="Google" id="ProtNLM"/>
    </source>
</evidence>
<dbReference type="Gene3D" id="1.25.40.10">
    <property type="entry name" value="Tetratricopeptide repeat domain"/>
    <property type="match status" value="1"/>
</dbReference>
<feature type="compositionally biased region" description="Basic and acidic residues" evidence="5">
    <location>
        <begin position="385"/>
        <end position="405"/>
    </location>
</feature>
<accession>A0A182IXR7</accession>
<dbReference type="GO" id="GO:0005829">
    <property type="term" value="C:cytosol"/>
    <property type="evidence" value="ECO:0007669"/>
    <property type="project" value="TreeGrafter"/>
</dbReference>
<evidence type="ECO:0000256" key="1">
    <source>
        <dbReference type="ARBA" id="ARBA00004496"/>
    </source>
</evidence>
<dbReference type="InterPro" id="IPR019734">
    <property type="entry name" value="TPR_rpt"/>
</dbReference>
<keyword evidence="4" id="KW-0802">TPR repeat</keyword>
<evidence type="ECO:0000256" key="5">
    <source>
        <dbReference type="SAM" id="MobiDB-lite"/>
    </source>
</evidence>
<evidence type="ECO:0000256" key="3">
    <source>
        <dbReference type="ARBA" id="ARBA00022737"/>
    </source>
</evidence>
<dbReference type="GO" id="GO:0006626">
    <property type="term" value="P:protein targeting to mitochondrion"/>
    <property type="evidence" value="ECO:0007669"/>
    <property type="project" value="TreeGrafter"/>
</dbReference>
<proteinExistence type="predicted"/>
<dbReference type="PROSITE" id="PS50005">
    <property type="entry name" value="TPR"/>
    <property type="match status" value="1"/>
</dbReference>
<reference evidence="6" key="1">
    <citation type="submission" date="2022-08" db="UniProtKB">
        <authorList>
            <consortium name="EnsemblMetazoa"/>
        </authorList>
    </citation>
    <scope>IDENTIFICATION</scope>
    <source>
        <strain evidence="6">EBRO</strain>
    </source>
</reference>
<comment type="subcellular location">
    <subcellularLocation>
        <location evidence="1">Cytoplasm</location>
    </subcellularLocation>
</comment>
<evidence type="ECO:0000256" key="2">
    <source>
        <dbReference type="ARBA" id="ARBA00022490"/>
    </source>
</evidence>
<keyword evidence="3" id="KW-0677">Repeat</keyword>
<keyword evidence="2" id="KW-0963">Cytoplasm</keyword>
<dbReference type="PANTHER" id="PTHR45984:SF1">
    <property type="entry name" value="SPAG1 AXONEMAL DYNEIN ASSEMBLY FACTOR"/>
    <property type="match status" value="1"/>
</dbReference>